<dbReference type="GO" id="GO:0005524">
    <property type="term" value="F:ATP binding"/>
    <property type="evidence" value="ECO:0007669"/>
    <property type="project" value="UniProtKB-UniRule"/>
</dbReference>
<dbReference type="InterPro" id="IPR045864">
    <property type="entry name" value="aa-tRNA-synth_II/BPL/LPL"/>
</dbReference>
<reference evidence="10" key="1">
    <citation type="submission" date="2017-08" db="EMBL/GenBank/DDBJ databases">
        <title>A dynamic microbial community with high functional redundancy inhabits the cold, oxic subseafloor aquifer.</title>
        <authorList>
            <person name="Tully B.J."/>
            <person name="Wheat C.G."/>
            <person name="Glazer B.T."/>
            <person name="Huber J.A."/>
        </authorList>
    </citation>
    <scope>NUCLEOTIDE SEQUENCE [LARGE SCALE GENOMIC DNA]</scope>
</reference>
<dbReference type="Pfam" id="PF00152">
    <property type="entry name" value="tRNA-synt_2"/>
    <property type="match status" value="1"/>
</dbReference>
<dbReference type="InterPro" id="IPR004524">
    <property type="entry name" value="Asp-tRNA-ligase_1"/>
</dbReference>
<dbReference type="GO" id="GO:0004815">
    <property type="term" value="F:aspartate-tRNA ligase activity"/>
    <property type="evidence" value="ECO:0007669"/>
    <property type="project" value="UniProtKB-UniRule"/>
</dbReference>
<dbReference type="AlphaFoldDB" id="A0A2A4X247"/>
<keyword evidence="2 7" id="KW-0436">Ligase</keyword>
<dbReference type="InterPro" id="IPR004365">
    <property type="entry name" value="NA-bd_OB_tRNA"/>
</dbReference>
<feature type="binding site" evidence="7">
    <location>
        <position position="455"/>
    </location>
    <ligand>
        <name>L-aspartate</name>
        <dbReference type="ChEBI" id="CHEBI:29991"/>
    </ligand>
</feature>
<dbReference type="NCBIfam" id="NF001750">
    <property type="entry name" value="PRK00476.1"/>
    <property type="match status" value="1"/>
</dbReference>
<proteinExistence type="inferred from homology"/>
<dbReference type="InterPro" id="IPR029351">
    <property type="entry name" value="GAD_dom"/>
</dbReference>
<comment type="subunit">
    <text evidence="7">Homodimer.</text>
</comment>
<comment type="function">
    <text evidence="7">Aspartyl-tRNA synthetase with relaxed tRNA specificity since it is able to aspartylate not only its cognate tRNA(Asp) but also tRNA(Asn). Reaction proceeds in two steps: L-aspartate is first activated by ATP to form Asp-AMP and then transferred to the acceptor end of tRNA(Asp/Asn).</text>
</comment>
<dbReference type="Pfam" id="PF01336">
    <property type="entry name" value="tRNA_anti-codon"/>
    <property type="match status" value="1"/>
</dbReference>
<dbReference type="InterPro" id="IPR004364">
    <property type="entry name" value="Aa-tRNA-synt_II"/>
</dbReference>
<dbReference type="GO" id="GO:0005737">
    <property type="term" value="C:cytoplasm"/>
    <property type="evidence" value="ECO:0007669"/>
    <property type="project" value="UniProtKB-SubCell"/>
</dbReference>
<feature type="site" description="Important for tRNA non-discrimination" evidence="7">
    <location>
        <position position="89"/>
    </location>
</feature>
<dbReference type="InterPro" id="IPR002312">
    <property type="entry name" value="Asp/Asn-tRNA-synth_IIb"/>
</dbReference>
<dbReference type="PROSITE" id="PS50862">
    <property type="entry name" value="AA_TRNA_LIGASE_II"/>
    <property type="match status" value="1"/>
</dbReference>
<gene>
    <name evidence="7" type="primary">aspS</name>
    <name evidence="9" type="ORF">COB21_04415</name>
</gene>
<dbReference type="SUPFAM" id="SSF55261">
    <property type="entry name" value="GAD domain-like"/>
    <property type="match status" value="1"/>
</dbReference>
<evidence type="ECO:0000256" key="4">
    <source>
        <dbReference type="ARBA" id="ARBA00022840"/>
    </source>
</evidence>
<organism evidence="9 10">
    <name type="scientific">Aerophobetes bacterium</name>
    <dbReference type="NCBI Taxonomy" id="2030807"/>
    <lineage>
        <taxon>Bacteria</taxon>
        <taxon>Candidatus Aerophobota</taxon>
    </lineage>
</organism>
<evidence type="ECO:0000256" key="6">
    <source>
        <dbReference type="ARBA" id="ARBA00023146"/>
    </source>
</evidence>
<dbReference type="Gene3D" id="3.30.930.10">
    <property type="entry name" value="Bira Bifunctional Protein, Domain 2"/>
    <property type="match status" value="1"/>
</dbReference>
<dbReference type="InterPro" id="IPR004115">
    <property type="entry name" value="GAD-like_sf"/>
</dbReference>
<dbReference type="EMBL" id="NVUK01000029">
    <property type="protein sequence ID" value="PCI76391.1"/>
    <property type="molecule type" value="Genomic_DNA"/>
</dbReference>
<feature type="domain" description="Aminoacyl-transfer RNA synthetases class-II family profile" evidence="8">
    <location>
        <begin position="149"/>
        <end position="575"/>
    </location>
</feature>
<comment type="catalytic activity">
    <reaction evidence="7">
        <text>tRNA(Asx) + L-aspartate + ATP = L-aspartyl-tRNA(Asx) + AMP + diphosphate</text>
        <dbReference type="Rhea" id="RHEA:18349"/>
        <dbReference type="Rhea" id="RHEA-COMP:9710"/>
        <dbReference type="Rhea" id="RHEA-COMP:9711"/>
        <dbReference type="ChEBI" id="CHEBI:29991"/>
        <dbReference type="ChEBI" id="CHEBI:30616"/>
        <dbReference type="ChEBI" id="CHEBI:33019"/>
        <dbReference type="ChEBI" id="CHEBI:78442"/>
        <dbReference type="ChEBI" id="CHEBI:78516"/>
        <dbReference type="ChEBI" id="CHEBI:456215"/>
        <dbReference type="EC" id="6.1.1.23"/>
    </reaction>
</comment>
<evidence type="ECO:0000256" key="7">
    <source>
        <dbReference type="HAMAP-Rule" id="MF_00044"/>
    </source>
</evidence>
<keyword evidence="3 7" id="KW-0547">Nucleotide-binding</keyword>
<comment type="caution">
    <text evidence="7">Lacks conserved residue(s) required for the propagation of feature annotation.</text>
</comment>
<dbReference type="GO" id="GO:0003676">
    <property type="term" value="F:nucleic acid binding"/>
    <property type="evidence" value="ECO:0007669"/>
    <property type="project" value="InterPro"/>
</dbReference>
<dbReference type="InterPro" id="IPR012340">
    <property type="entry name" value="NA-bd_OB-fold"/>
</dbReference>
<evidence type="ECO:0000256" key="2">
    <source>
        <dbReference type="ARBA" id="ARBA00022598"/>
    </source>
</evidence>
<dbReference type="CDD" id="cd04317">
    <property type="entry name" value="EcAspRS_like_N"/>
    <property type="match status" value="1"/>
</dbReference>
<keyword evidence="6 7" id="KW-0030">Aminoacyl-tRNA synthetase</keyword>
<feature type="binding site" evidence="7">
    <location>
        <position position="182"/>
    </location>
    <ligand>
        <name>L-aspartate</name>
        <dbReference type="ChEBI" id="CHEBI:29991"/>
    </ligand>
</feature>
<dbReference type="EC" id="6.1.1.23" evidence="7"/>
<accession>A0A2A4X247</accession>
<dbReference type="InterPro" id="IPR006195">
    <property type="entry name" value="aa-tRNA-synth_II"/>
</dbReference>
<keyword evidence="7" id="KW-0963">Cytoplasm</keyword>
<feature type="binding site" evidence="7">
    <location>
        <position position="237"/>
    </location>
    <ligand>
        <name>ATP</name>
        <dbReference type="ChEBI" id="CHEBI:30616"/>
    </ligand>
</feature>
<evidence type="ECO:0000256" key="3">
    <source>
        <dbReference type="ARBA" id="ARBA00022741"/>
    </source>
</evidence>
<dbReference type="Pfam" id="PF02938">
    <property type="entry name" value="GAD"/>
    <property type="match status" value="1"/>
</dbReference>
<evidence type="ECO:0000256" key="5">
    <source>
        <dbReference type="ARBA" id="ARBA00022917"/>
    </source>
</evidence>
<comment type="subcellular location">
    <subcellularLocation>
        <location evidence="7">Cytoplasm</location>
    </subcellularLocation>
</comment>
<dbReference type="SUPFAM" id="SSF50249">
    <property type="entry name" value="Nucleic acid-binding proteins"/>
    <property type="match status" value="1"/>
</dbReference>
<dbReference type="GO" id="GO:0050560">
    <property type="term" value="F:aspartate-tRNA(Asn) ligase activity"/>
    <property type="evidence" value="ECO:0007669"/>
    <property type="project" value="UniProtKB-EC"/>
</dbReference>
<feature type="binding site" evidence="7">
    <location>
        <position position="489"/>
    </location>
    <ligand>
        <name>ATP</name>
        <dbReference type="ChEBI" id="CHEBI:30616"/>
    </ligand>
</feature>
<feature type="region of interest" description="Aspartate" evidence="7">
    <location>
        <begin position="206"/>
        <end position="209"/>
    </location>
</feature>
<dbReference type="NCBIfam" id="TIGR00459">
    <property type="entry name" value="aspS_bact"/>
    <property type="match status" value="1"/>
</dbReference>
<comment type="similarity">
    <text evidence="1 7">Belongs to the class-II aminoacyl-tRNA synthetase family. Type 1 subfamily.</text>
</comment>
<dbReference type="Proteomes" id="UP000218775">
    <property type="component" value="Unassembled WGS sequence"/>
</dbReference>
<dbReference type="Gene3D" id="2.40.50.140">
    <property type="entry name" value="Nucleic acid-binding proteins"/>
    <property type="match status" value="1"/>
</dbReference>
<evidence type="ECO:0000259" key="8">
    <source>
        <dbReference type="PROSITE" id="PS50862"/>
    </source>
</evidence>
<evidence type="ECO:0000313" key="9">
    <source>
        <dbReference type="EMBL" id="PCI76391.1"/>
    </source>
</evidence>
<keyword evidence="4 7" id="KW-0067">ATP-binding</keyword>
<dbReference type="InterPro" id="IPR047089">
    <property type="entry name" value="Asp-tRNA-ligase_1_N"/>
</dbReference>
<dbReference type="PANTHER" id="PTHR22594:SF5">
    <property type="entry name" value="ASPARTATE--TRNA LIGASE, MITOCHONDRIAL"/>
    <property type="match status" value="1"/>
</dbReference>
<sequence>MQLTLDYKRTCNCGALRKEDVGKSVALSGWVHKRRDLGGLIFIDLRDRWGLTQIIFHPETAESSYALAKTLRHEWVIHIKGEVRAREAGMENKDHATGSIEVSALHLHVLSESKTPPFSLFEDLSQISEDLRLEYRYLDIRAGRVASLLEIRHRAMMIVRSFLDQREFIEVNTPILGKSTPEGARDYLVPSRIFPSSFYALPQSPQIFKQLLMLAGMDRYFQIAPCFRDEDLRSDRQPEFMQIDIEMSFLTFDDLKEMIETMLNKVFKETVDVKLPPFQVIDYSTCIENYGTDRPDLRFAMNLVRVDDLAKRCKFSVFSKIVAEGGIVKGICVKNGASFSRKTVDQYTEFVSHFGLKGLAFAKVENGTTLASGVSKFFTAQEHLELIKSFNAAEGDLLLFAASREKIVNQSLDHLRRKIAADTHLLNTPAYAPLWVVDFPLFEEDETTGRLKSVHHPFTSPCPEDLDKLETSPLEVKSIGYDVVINGYELGGGSQRIHDPKLQKTIFEKLNLSPESIEEKFGFFVRAMQYGAPPHLGIALGVERLVMLLGKTTNIKDVVAFPKNLKASDLMMKTPSTVDDEQLKELGLDFRVKK</sequence>
<dbReference type="PANTHER" id="PTHR22594">
    <property type="entry name" value="ASPARTYL/LYSYL-TRNA SYNTHETASE"/>
    <property type="match status" value="1"/>
</dbReference>
<feature type="binding site" evidence="7">
    <location>
        <begin position="541"/>
        <end position="544"/>
    </location>
    <ligand>
        <name>ATP</name>
        <dbReference type="ChEBI" id="CHEBI:30616"/>
    </ligand>
</feature>
<dbReference type="GO" id="GO:0006422">
    <property type="term" value="P:aspartyl-tRNA aminoacylation"/>
    <property type="evidence" value="ECO:0007669"/>
    <property type="project" value="UniProtKB-UniRule"/>
</dbReference>
<evidence type="ECO:0000313" key="10">
    <source>
        <dbReference type="Proteomes" id="UP000218775"/>
    </source>
</evidence>
<feature type="binding site" evidence="7">
    <location>
        <position position="496"/>
    </location>
    <ligand>
        <name>L-aspartate</name>
        <dbReference type="ChEBI" id="CHEBI:29991"/>
    </ligand>
</feature>
<feature type="binding site" evidence="7">
    <location>
        <begin position="228"/>
        <end position="230"/>
    </location>
    <ligand>
        <name>ATP</name>
        <dbReference type="ChEBI" id="CHEBI:30616"/>
    </ligand>
</feature>
<dbReference type="HAMAP" id="MF_00044">
    <property type="entry name" value="Asp_tRNA_synth_type1"/>
    <property type="match status" value="1"/>
</dbReference>
<keyword evidence="5 7" id="KW-0648">Protein biosynthesis</keyword>
<comment type="caution">
    <text evidence="9">The sequence shown here is derived from an EMBL/GenBank/DDBJ whole genome shotgun (WGS) entry which is preliminary data.</text>
</comment>
<dbReference type="Gene3D" id="3.30.1360.30">
    <property type="entry name" value="GAD-like domain"/>
    <property type="match status" value="1"/>
</dbReference>
<feature type="binding site" evidence="7">
    <location>
        <position position="228"/>
    </location>
    <ligand>
        <name>L-aspartate</name>
        <dbReference type="ChEBI" id="CHEBI:29991"/>
    </ligand>
</feature>
<dbReference type="InterPro" id="IPR047090">
    <property type="entry name" value="AspRS_core"/>
</dbReference>
<dbReference type="SUPFAM" id="SSF55681">
    <property type="entry name" value="Class II aaRS and biotin synthetases"/>
    <property type="match status" value="1"/>
</dbReference>
<evidence type="ECO:0000256" key="1">
    <source>
        <dbReference type="ARBA" id="ARBA00006303"/>
    </source>
</evidence>
<protein>
    <recommendedName>
        <fullName evidence="7">Aspartate--tRNA(Asp/Asn) ligase</fullName>
        <ecNumber evidence="7">6.1.1.23</ecNumber>
    </recommendedName>
    <alternativeName>
        <fullName evidence="7">Aspartyl-tRNA synthetase</fullName>
        <shortName evidence="7">AspRS</shortName>
    </alternativeName>
    <alternativeName>
        <fullName evidence="7">Non-discriminating aspartyl-tRNA synthetase</fullName>
        <shortName evidence="7">ND-AspRS</shortName>
    </alternativeName>
</protein>
<dbReference type="CDD" id="cd00777">
    <property type="entry name" value="AspRS_core"/>
    <property type="match status" value="1"/>
</dbReference>
<name>A0A2A4X247_UNCAE</name>
<dbReference type="PRINTS" id="PR01042">
    <property type="entry name" value="TRNASYNTHASP"/>
</dbReference>